<keyword evidence="1" id="KW-0812">Transmembrane</keyword>
<organism evidence="2 3">
    <name type="scientific">Hirundo rustica rustica</name>
    <dbReference type="NCBI Taxonomy" id="333673"/>
    <lineage>
        <taxon>Eukaryota</taxon>
        <taxon>Metazoa</taxon>
        <taxon>Chordata</taxon>
        <taxon>Craniata</taxon>
        <taxon>Vertebrata</taxon>
        <taxon>Euteleostomi</taxon>
        <taxon>Archelosauria</taxon>
        <taxon>Archosauria</taxon>
        <taxon>Dinosauria</taxon>
        <taxon>Saurischia</taxon>
        <taxon>Theropoda</taxon>
        <taxon>Coelurosauria</taxon>
        <taxon>Aves</taxon>
        <taxon>Neognathae</taxon>
        <taxon>Neoaves</taxon>
        <taxon>Telluraves</taxon>
        <taxon>Australaves</taxon>
        <taxon>Passeriformes</taxon>
        <taxon>Sylvioidea</taxon>
        <taxon>Hirundinidae</taxon>
        <taxon>Hirundo</taxon>
    </lineage>
</organism>
<dbReference type="EMBL" id="QRBI01000123">
    <property type="protein sequence ID" value="RMC05052.1"/>
    <property type="molecule type" value="Genomic_DNA"/>
</dbReference>
<accession>A0A3M0JVK0</accession>
<dbReference type="Proteomes" id="UP000269221">
    <property type="component" value="Unassembled WGS sequence"/>
</dbReference>
<feature type="transmembrane region" description="Helical" evidence="1">
    <location>
        <begin position="114"/>
        <end position="135"/>
    </location>
</feature>
<dbReference type="OrthoDB" id="9218607at2759"/>
<sequence>MLRNDISKEDIKIITVEEKQLWIWNYSREENLSLQVSFRILIIYQSTEYLNSDYNGEFISSLSSLGWTAVSLKRLLHIAMLHAIQNAKMGESASDLENADVHLGMAVDTVIKQFVLKVVGIMELVWLLGFVAVQLDGSVEHVT</sequence>
<evidence type="ECO:0000313" key="2">
    <source>
        <dbReference type="EMBL" id="RMC05052.1"/>
    </source>
</evidence>
<dbReference type="AlphaFoldDB" id="A0A3M0JVK0"/>
<evidence type="ECO:0000313" key="3">
    <source>
        <dbReference type="Proteomes" id="UP000269221"/>
    </source>
</evidence>
<protein>
    <submittedName>
        <fullName evidence="2">Uncharacterized protein</fullName>
    </submittedName>
</protein>
<keyword evidence="1" id="KW-0472">Membrane</keyword>
<keyword evidence="3" id="KW-1185">Reference proteome</keyword>
<name>A0A3M0JVK0_HIRRU</name>
<evidence type="ECO:0000256" key="1">
    <source>
        <dbReference type="SAM" id="Phobius"/>
    </source>
</evidence>
<reference evidence="2 3" key="1">
    <citation type="submission" date="2018-07" db="EMBL/GenBank/DDBJ databases">
        <title>A high quality draft genome assembly of the barn swallow (H. rustica rustica).</title>
        <authorList>
            <person name="Formenti G."/>
            <person name="Chiara M."/>
            <person name="Poveda L."/>
            <person name="Francoijs K.-J."/>
            <person name="Bonisoli-Alquati A."/>
            <person name="Canova L."/>
            <person name="Gianfranceschi L."/>
            <person name="Horner D.S."/>
            <person name="Saino N."/>
        </authorList>
    </citation>
    <scope>NUCLEOTIDE SEQUENCE [LARGE SCALE GENOMIC DNA]</scope>
    <source>
        <strain evidence="2">Chelidonia</strain>
        <tissue evidence="2">Blood</tissue>
    </source>
</reference>
<keyword evidence="1" id="KW-1133">Transmembrane helix</keyword>
<gene>
    <name evidence="2" type="ORF">DUI87_18233</name>
</gene>
<comment type="caution">
    <text evidence="2">The sequence shown here is derived from an EMBL/GenBank/DDBJ whole genome shotgun (WGS) entry which is preliminary data.</text>
</comment>
<proteinExistence type="predicted"/>